<proteinExistence type="predicted"/>
<dbReference type="InterPro" id="IPR046947">
    <property type="entry name" value="LytR-like"/>
</dbReference>
<organism evidence="3 4">
    <name type="scientific">Rufibacter roseus</name>
    <dbReference type="NCBI Taxonomy" id="1567108"/>
    <lineage>
        <taxon>Bacteria</taxon>
        <taxon>Pseudomonadati</taxon>
        <taxon>Bacteroidota</taxon>
        <taxon>Cytophagia</taxon>
        <taxon>Cytophagales</taxon>
        <taxon>Hymenobacteraceae</taxon>
        <taxon>Rufibacter</taxon>
    </lineage>
</organism>
<keyword evidence="1" id="KW-0812">Transmembrane</keyword>
<evidence type="ECO:0000259" key="2">
    <source>
        <dbReference type="PROSITE" id="PS50930"/>
    </source>
</evidence>
<dbReference type="Proteomes" id="UP001596405">
    <property type="component" value="Unassembled WGS sequence"/>
</dbReference>
<dbReference type="InterPro" id="IPR007492">
    <property type="entry name" value="LytTR_DNA-bd_dom"/>
</dbReference>
<evidence type="ECO:0000313" key="4">
    <source>
        <dbReference type="Proteomes" id="UP001596405"/>
    </source>
</evidence>
<feature type="transmembrane region" description="Helical" evidence="1">
    <location>
        <begin position="94"/>
        <end position="112"/>
    </location>
</feature>
<dbReference type="EMBL" id="JBHSYQ010000003">
    <property type="protein sequence ID" value="MFC6996439.1"/>
    <property type="molecule type" value="Genomic_DNA"/>
</dbReference>
<keyword evidence="1" id="KW-1133">Transmembrane helix</keyword>
<dbReference type="SMART" id="SM00850">
    <property type="entry name" value="LytTR"/>
    <property type="match status" value="1"/>
</dbReference>
<dbReference type="RefSeq" id="WP_082882982.1">
    <property type="nucleotide sequence ID" value="NZ_JBHSYQ010000003.1"/>
</dbReference>
<keyword evidence="4" id="KW-1185">Reference proteome</keyword>
<reference evidence="4" key="1">
    <citation type="journal article" date="2019" name="Int. J. Syst. Evol. Microbiol.">
        <title>The Global Catalogue of Microorganisms (GCM) 10K type strain sequencing project: providing services to taxonomists for standard genome sequencing and annotation.</title>
        <authorList>
            <consortium name="The Broad Institute Genomics Platform"/>
            <consortium name="The Broad Institute Genome Sequencing Center for Infectious Disease"/>
            <person name="Wu L."/>
            <person name="Ma J."/>
        </authorList>
    </citation>
    <scope>NUCLEOTIDE SEQUENCE [LARGE SCALE GENOMIC DNA]</scope>
    <source>
        <strain evidence="4">CGMCC 4.7393</strain>
    </source>
</reference>
<accession>A0ABW2DF83</accession>
<dbReference type="Pfam" id="PF04397">
    <property type="entry name" value="LytTR"/>
    <property type="match status" value="1"/>
</dbReference>
<dbReference type="PANTHER" id="PTHR37299:SF1">
    <property type="entry name" value="STAGE 0 SPORULATION PROTEIN A HOMOLOG"/>
    <property type="match status" value="1"/>
</dbReference>
<dbReference type="PANTHER" id="PTHR37299">
    <property type="entry name" value="TRANSCRIPTIONAL REGULATOR-RELATED"/>
    <property type="match status" value="1"/>
</dbReference>
<dbReference type="Gene3D" id="2.40.50.1020">
    <property type="entry name" value="LytTr DNA-binding domain"/>
    <property type="match status" value="1"/>
</dbReference>
<gene>
    <name evidence="3" type="ORF">ACFQHR_02330</name>
</gene>
<sequence length="293" mass="33390">MAIKSFRTSPLIMSGYPDFKTRLVISPFIGVLFRHIGEPAPLIDLLKSPGYYADLAVCMVAVWLLWEYNHAIIKKLDLTYSWLTSAVPRVVQQALLGIGVTMLFVTLLSFVYNEFIMNAHRAAVFNVTVVLVTDVPVSFLIFLNLHLVYALLRVQEEYEAKLQTPQNLSTISEAKAEAPVRNIMAQQGKALVPVPLPEVAYFYKAQELTFLRTFSGKDFLVDETLEYFENMLPPNAFFRLNRQVLAQMNAVRKFSSDGTGRLLLTLEPPFKEEVFVSRRRTPEFNAWMREVAV</sequence>
<evidence type="ECO:0000256" key="1">
    <source>
        <dbReference type="SAM" id="Phobius"/>
    </source>
</evidence>
<evidence type="ECO:0000313" key="3">
    <source>
        <dbReference type="EMBL" id="MFC6996439.1"/>
    </source>
</evidence>
<keyword evidence="1" id="KW-0472">Membrane</keyword>
<dbReference type="PROSITE" id="PS50930">
    <property type="entry name" value="HTH_LYTTR"/>
    <property type="match status" value="1"/>
</dbReference>
<feature type="transmembrane region" description="Helical" evidence="1">
    <location>
        <begin position="124"/>
        <end position="152"/>
    </location>
</feature>
<comment type="caution">
    <text evidence="3">The sequence shown here is derived from an EMBL/GenBank/DDBJ whole genome shotgun (WGS) entry which is preliminary data.</text>
</comment>
<protein>
    <submittedName>
        <fullName evidence="3">LytR/AlgR family response regulator transcription factor</fullName>
    </submittedName>
</protein>
<feature type="domain" description="HTH LytTR-type" evidence="2">
    <location>
        <begin position="183"/>
        <end position="290"/>
    </location>
</feature>
<name>A0ABW2DF83_9BACT</name>